<dbReference type="InterPro" id="IPR000551">
    <property type="entry name" value="MerR-type_HTH_dom"/>
</dbReference>
<name>A0ABT4EWD2_9BACI</name>
<dbReference type="Proteomes" id="UP001527052">
    <property type="component" value="Unassembled WGS sequence"/>
</dbReference>
<dbReference type="EMBL" id="JAMDLZ010000066">
    <property type="protein sequence ID" value="MCY9549984.1"/>
    <property type="molecule type" value="Genomic_DNA"/>
</dbReference>
<dbReference type="InterPro" id="IPR009061">
    <property type="entry name" value="DNA-bd_dom_put_sf"/>
</dbReference>
<dbReference type="RefSeq" id="WP_268639863.1">
    <property type="nucleotide sequence ID" value="NZ_JAMDLZ010000066.1"/>
</dbReference>
<dbReference type="Pfam" id="PF13411">
    <property type="entry name" value="MerR_1"/>
    <property type="match status" value="1"/>
</dbReference>
<feature type="domain" description="HTH merR-type" evidence="1">
    <location>
        <begin position="10"/>
        <end position="67"/>
    </location>
</feature>
<evidence type="ECO:0000259" key="1">
    <source>
        <dbReference type="Pfam" id="PF13411"/>
    </source>
</evidence>
<gene>
    <name evidence="2" type="ORF">M5W82_24235</name>
</gene>
<dbReference type="SUPFAM" id="SSF46955">
    <property type="entry name" value="Putative DNA-binding domain"/>
    <property type="match status" value="1"/>
</dbReference>
<accession>A0ABT4EWD2</accession>
<comment type="caution">
    <text evidence="2">The sequence shown here is derived from an EMBL/GenBank/DDBJ whole genome shotgun (WGS) entry which is preliminary data.</text>
</comment>
<organism evidence="2 3">
    <name type="scientific">Lysinibacillus xylanilyticus</name>
    <dbReference type="NCBI Taxonomy" id="582475"/>
    <lineage>
        <taxon>Bacteria</taxon>
        <taxon>Bacillati</taxon>
        <taxon>Bacillota</taxon>
        <taxon>Bacilli</taxon>
        <taxon>Bacillales</taxon>
        <taxon>Bacillaceae</taxon>
        <taxon>Lysinibacillus</taxon>
    </lineage>
</organism>
<keyword evidence="3" id="KW-1185">Reference proteome</keyword>
<evidence type="ECO:0000313" key="3">
    <source>
        <dbReference type="Proteomes" id="UP001527052"/>
    </source>
</evidence>
<sequence>MTNDNDCRLTAKEVADILGFTITNLKHYASLLELNGLKIFRNTRNHREYSEHDVKLLRTMQTLNRDKSLLLEDAASLVMASDTDIDTIQDEGSTERLLAHISALMADNKSLREELHARDKLVLDFQSDISNKMEQQAKIIAEQSALIETIRAELEGIRKVAEEKPSVWSGLFSR</sequence>
<evidence type="ECO:0000313" key="2">
    <source>
        <dbReference type="EMBL" id="MCY9549984.1"/>
    </source>
</evidence>
<reference evidence="2 3" key="1">
    <citation type="submission" date="2022-05" db="EMBL/GenBank/DDBJ databases">
        <title>Genome Sequencing of Bee-Associated Microbes.</title>
        <authorList>
            <person name="Dunlap C."/>
        </authorList>
    </citation>
    <scope>NUCLEOTIDE SEQUENCE [LARGE SCALE GENOMIC DNA]</scope>
    <source>
        <strain evidence="2 3">NRRL BD-083</strain>
    </source>
</reference>
<dbReference type="Gene3D" id="1.10.1660.10">
    <property type="match status" value="1"/>
</dbReference>
<proteinExistence type="predicted"/>
<protein>
    <submittedName>
        <fullName evidence="2">Helix-turn-helix domain-containing protein</fullName>
    </submittedName>
</protein>